<dbReference type="EMBL" id="BARU01008046">
    <property type="protein sequence ID" value="GAH36048.1"/>
    <property type="molecule type" value="Genomic_DNA"/>
</dbReference>
<proteinExistence type="predicted"/>
<evidence type="ECO:0008006" key="2">
    <source>
        <dbReference type="Google" id="ProtNLM"/>
    </source>
</evidence>
<feature type="non-terminal residue" evidence="1">
    <location>
        <position position="1"/>
    </location>
</feature>
<gene>
    <name evidence="1" type="ORF">S03H2_15810</name>
</gene>
<evidence type="ECO:0000313" key="1">
    <source>
        <dbReference type="EMBL" id="GAH36048.1"/>
    </source>
</evidence>
<organism evidence="1">
    <name type="scientific">marine sediment metagenome</name>
    <dbReference type="NCBI Taxonomy" id="412755"/>
    <lineage>
        <taxon>unclassified sequences</taxon>
        <taxon>metagenomes</taxon>
        <taxon>ecological metagenomes</taxon>
    </lineage>
</organism>
<dbReference type="AlphaFoldDB" id="X1GSS8"/>
<name>X1GSS8_9ZZZZ</name>
<comment type="caution">
    <text evidence="1">The sequence shown here is derived from an EMBL/GenBank/DDBJ whole genome shotgun (WGS) entry which is preliminary data.</text>
</comment>
<reference evidence="1" key="1">
    <citation type="journal article" date="2014" name="Front. Microbiol.">
        <title>High frequency of phylogenetically diverse reductive dehalogenase-homologous genes in deep subseafloor sedimentary metagenomes.</title>
        <authorList>
            <person name="Kawai M."/>
            <person name="Futagami T."/>
            <person name="Toyoda A."/>
            <person name="Takaki Y."/>
            <person name="Nishi S."/>
            <person name="Hori S."/>
            <person name="Arai W."/>
            <person name="Tsubouchi T."/>
            <person name="Morono Y."/>
            <person name="Uchiyama I."/>
            <person name="Ito T."/>
            <person name="Fujiyama A."/>
            <person name="Inagaki F."/>
            <person name="Takami H."/>
        </authorList>
    </citation>
    <scope>NUCLEOTIDE SEQUENCE</scope>
    <source>
        <strain evidence="1">Expedition CK06-06</strain>
    </source>
</reference>
<protein>
    <recommendedName>
        <fullName evidence="2">GP-PDE domain-containing protein</fullName>
    </recommendedName>
</protein>
<accession>X1GSS8</accession>
<sequence length="36" mass="4255">LKIFVYTINDRKDFPIDNLDNIVDGIITDKSRNFLK</sequence>